<name>A0AAU9QEB1_9VIBR</name>
<dbReference type="RefSeq" id="WP_409588018.1">
    <property type="nucleotide sequence ID" value="NZ_CAKMTZ010000001.1"/>
</dbReference>
<dbReference type="Proteomes" id="UP001295462">
    <property type="component" value="Unassembled WGS sequence"/>
</dbReference>
<evidence type="ECO:0000256" key="1">
    <source>
        <dbReference type="SAM" id="SignalP"/>
    </source>
</evidence>
<sequence length="113" mass="12573">MRSLHFLLIPLCLCSTLALAGSKDIAHGRLKGIKVYDQATFKATKIYFDDQAKIYNDDCDGVAIITHSKHSDKGLDQITSLALSAYMVGKKVRAFSLKGTCELDFLAIQEHYF</sequence>
<feature type="signal peptide" evidence="1">
    <location>
        <begin position="1"/>
        <end position="20"/>
    </location>
</feature>
<dbReference type="EMBL" id="CAKMUD010000001">
    <property type="protein sequence ID" value="CAH1566231.1"/>
    <property type="molecule type" value="Genomic_DNA"/>
</dbReference>
<comment type="caution">
    <text evidence="2">The sequence shown here is derived from an EMBL/GenBank/DDBJ whole genome shotgun (WGS) entry which is preliminary data.</text>
</comment>
<evidence type="ECO:0000313" key="3">
    <source>
        <dbReference type="Proteomes" id="UP001295462"/>
    </source>
</evidence>
<feature type="chain" id="PRO_5043527027" description="DUF3718 domain-containing protein" evidence="1">
    <location>
        <begin position="21"/>
        <end position="113"/>
    </location>
</feature>
<proteinExistence type="predicted"/>
<accession>A0AAU9QEB1</accession>
<evidence type="ECO:0008006" key="4">
    <source>
        <dbReference type="Google" id="ProtNLM"/>
    </source>
</evidence>
<organism evidence="2 3">
    <name type="scientific">Vibrio jasicida</name>
    <dbReference type="NCBI Taxonomy" id="766224"/>
    <lineage>
        <taxon>Bacteria</taxon>
        <taxon>Pseudomonadati</taxon>
        <taxon>Pseudomonadota</taxon>
        <taxon>Gammaproteobacteria</taxon>
        <taxon>Vibrionales</taxon>
        <taxon>Vibrionaceae</taxon>
        <taxon>Vibrio</taxon>
    </lineage>
</organism>
<protein>
    <recommendedName>
        <fullName evidence="4">DUF3718 domain-containing protein</fullName>
    </recommendedName>
</protein>
<reference evidence="2" key="1">
    <citation type="submission" date="2022-01" db="EMBL/GenBank/DDBJ databases">
        <authorList>
            <person name="Lagorce A."/>
        </authorList>
    </citation>
    <scope>NUCLEOTIDE SEQUENCE</scope>
    <source>
        <strain evidence="2">Th15_F1_A12</strain>
    </source>
</reference>
<keyword evidence="1" id="KW-0732">Signal</keyword>
<gene>
    <name evidence="2" type="ORF">THF1A12_10460</name>
</gene>
<evidence type="ECO:0000313" key="2">
    <source>
        <dbReference type="EMBL" id="CAH1566231.1"/>
    </source>
</evidence>
<dbReference type="AlphaFoldDB" id="A0AAU9QEB1"/>